<gene>
    <name evidence="2" type="ORF">H0H10_13340</name>
</gene>
<sequence>MTDQRPEGPGESGSPVPRDMPDQQAGMGEDPWEVAPAEAGPEQGDETAGPGESDDRSAGPAESEETAGGDESAPPAGPDSGVATDVPDTDEAGTGRQGAPHSGAVHPEHPVPDESSG</sequence>
<reference evidence="2" key="2">
    <citation type="submission" date="2020-09" db="EMBL/GenBank/DDBJ databases">
        <authorList>
            <person name="Luo X."/>
        </authorList>
    </citation>
    <scope>NUCLEOTIDE SEQUENCE</scope>
    <source>
        <strain evidence="2">TRM S81-3</strain>
    </source>
</reference>
<reference evidence="2" key="1">
    <citation type="submission" date="2020-09" db="EMBL/GenBank/DDBJ databases">
        <title>Streptomyces grisecoloratus sp. nov., isolated from cotton soil.</title>
        <authorList>
            <person name="Xing L."/>
        </authorList>
    </citation>
    <scope>NUCLEOTIDE SEQUENCE</scope>
    <source>
        <strain evidence="2">TRM S81-3</strain>
    </source>
</reference>
<protein>
    <submittedName>
        <fullName evidence="2">Uncharacterized protein</fullName>
    </submittedName>
</protein>
<keyword evidence="3" id="KW-1185">Reference proteome</keyword>
<feature type="compositionally biased region" description="Basic and acidic residues" evidence="1">
    <location>
        <begin position="106"/>
        <end position="117"/>
    </location>
</feature>
<comment type="caution">
    <text evidence="2">The sequence shown here is derived from an EMBL/GenBank/DDBJ whole genome shotgun (WGS) entry which is preliminary data.</text>
</comment>
<dbReference type="AlphaFoldDB" id="A0A926L1G0"/>
<name>A0A926L1G0_9ACTN</name>
<evidence type="ECO:0000256" key="1">
    <source>
        <dbReference type="SAM" id="MobiDB-lite"/>
    </source>
</evidence>
<evidence type="ECO:0000313" key="2">
    <source>
        <dbReference type="EMBL" id="MBD0420140.1"/>
    </source>
</evidence>
<dbReference type="EMBL" id="JACVQF010000186">
    <property type="protein sequence ID" value="MBD0420140.1"/>
    <property type="molecule type" value="Genomic_DNA"/>
</dbReference>
<proteinExistence type="predicted"/>
<feature type="region of interest" description="Disordered" evidence="1">
    <location>
        <begin position="1"/>
        <end position="117"/>
    </location>
</feature>
<evidence type="ECO:0000313" key="3">
    <source>
        <dbReference type="Proteomes" id="UP000621210"/>
    </source>
</evidence>
<accession>A0A926L1G0</accession>
<dbReference type="RefSeq" id="WP_188181142.1">
    <property type="nucleotide sequence ID" value="NZ_JACVQF010000186.1"/>
</dbReference>
<dbReference type="Proteomes" id="UP000621210">
    <property type="component" value="Unassembled WGS sequence"/>
</dbReference>
<organism evidence="2 3">
    <name type="scientific">Streptomyces griseicoloratus</name>
    <dbReference type="NCBI Taxonomy" id="2752516"/>
    <lineage>
        <taxon>Bacteria</taxon>
        <taxon>Bacillati</taxon>
        <taxon>Actinomycetota</taxon>
        <taxon>Actinomycetes</taxon>
        <taxon>Kitasatosporales</taxon>
        <taxon>Streptomycetaceae</taxon>
        <taxon>Streptomyces</taxon>
    </lineage>
</organism>